<name>A0ABY5DJ44_9GAMM</name>
<dbReference type="Proteomes" id="UP001055955">
    <property type="component" value="Chromosome"/>
</dbReference>
<protein>
    <submittedName>
        <fullName evidence="1">Uncharacterized protein</fullName>
    </submittedName>
</protein>
<dbReference type="EMBL" id="CP092900">
    <property type="protein sequence ID" value="UTC24583.1"/>
    <property type="molecule type" value="Genomic_DNA"/>
</dbReference>
<organism evidence="1 2">
    <name type="scientific">Candidatus Comchoanobacter bicostacola</name>
    <dbReference type="NCBI Taxonomy" id="2919598"/>
    <lineage>
        <taxon>Bacteria</taxon>
        <taxon>Pseudomonadati</taxon>
        <taxon>Pseudomonadota</taxon>
        <taxon>Gammaproteobacteria</taxon>
        <taxon>Candidatus Comchoanobacterales</taxon>
        <taxon>Candidatus Comchoanobacteraceae</taxon>
        <taxon>Candidatus Comchoanobacter</taxon>
    </lineage>
</organism>
<evidence type="ECO:0000313" key="1">
    <source>
        <dbReference type="EMBL" id="UTC24583.1"/>
    </source>
</evidence>
<proteinExistence type="predicted"/>
<accession>A0ABY5DJ44</accession>
<gene>
    <name evidence="1" type="ORF">MMH89_00180</name>
</gene>
<sequence>MNRLIILALLACRGQITTYQFIKKNLKIDPLPQKLPYNYLGKNLKLINAWITLLASPYMQQRIEKIRQKERKYKPLLTDFIEILSVKSVQPAKYLSMLDRMFLIISGTIIPDNYLLFTIPSIDHPYRHVIAYLANQKKQMGIDTLNPVIVCCISEFSSGYSRSKNDKKPNEDTLKFIAAMLSKINTEPRIIDCLYESSSNPRRIDKFIQAFTPFEKPPSNPEYSEKQYLQILNIVESTLTLFDQEVLT</sequence>
<evidence type="ECO:0000313" key="2">
    <source>
        <dbReference type="Proteomes" id="UP001055955"/>
    </source>
</evidence>
<keyword evidence="2" id="KW-1185">Reference proteome</keyword>
<reference evidence="1 2" key="1">
    <citation type="journal article" date="2022" name="Nat. Microbiol.">
        <title>The microbiome of a bacterivorous marine choanoflagellate contains a resource-demanding obligate bacterial associate.</title>
        <authorList>
            <person name="Needham D.M."/>
            <person name="Poirier C."/>
            <person name="Bachy C."/>
            <person name="George E.E."/>
            <person name="Wilken S."/>
            <person name="Yung C.C.M."/>
            <person name="Limardo A.J."/>
            <person name="Morando M."/>
            <person name="Sudek L."/>
            <person name="Malmstrom R.R."/>
            <person name="Keeling P.J."/>
            <person name="Santoro A.E."/>
            <person name="Worden A.Z."/>
        </authorList>
    </citation>
    <scope>NUCLEOTIDE SEQUENCE [LARGE SCALE GENOMIC DNA]</scope>
    <source>
        <strain evidence="1 2">Comchoano-1</strain>
    </source>
</reference>
<dbReference type="RefSeq" id="WP_258568367.1">
    <property type="nucleotide sequence ID" value="NZ_CP092900.1"/>
</dbReference>